<reference evidence="1 2" key="1">
    <citation type="submission" date="2023-12" db="EMBL/GenBank/DDBJ databases">
        <title>Genomic sequences of Capnocytophaga and Parvimonas strains.</title>
        <authorList>
            <person name="Watt R.M."/>
            <person name="Wang M."/>
            <person name="Yang T."/>
            <person name="Tong W.M."/>
        </authorList>
    </citation>
    <scope>NUCLEOTIDE SEQUENCE [LARGE SCALE GENOMIC DNA]</scope>
    <source>
        <strain evidence="1 2">CCUG 13096</strain>
    </source>
</reference>
<evidence type="ECO:0008006" key="3">
    <source>
        <dbReference type="Google" id="ProtNLM"/>
    </source>
</evidence>
<evidence type="ECO:0000313" key="1">
    <source>
        <dbReference type="EMBL" id="MEB3076432.1"/>
    </source>
</evidence>
<sequence>MIFLSKEESISEIYSTKDSIYFAKEDVLLDINLKSITNLFKSTYIVDGILYSNTPKELYFFDFQNQKFDSILKLSEETSFFEVININNVIACIEEEDEKLVMYNNRKQKWKIPYAPAYYNLLSENVFLLRNNYKTSQITNIDLEIVKPLWQYTLPEGFTIFKQPQIVDDVLFFDSFKNGNEENFVVGLDIKTGEVLWQLLFKIPYKEQLLATTLHKENKLCYGYLGNLYQIFNPISGKIVFEKEMNENINPYTNAIYDNKLWFVSGKYEECKFGYINLANNELEFIQDFPQEDDEIFEIVYHQKKLYLRGKYYNNLYIFEREE</sequence>
<dbReference type="Gene3D" id="2.130.10.10">
    <property type="entry name" value="YVTN repeat-like/Quinoprotein amine dehydrogenase"/>
    <property type="match status" value="1"/>
</dbReference>
<protein>
    <recommendedName>
        <fullName evidence="3">PQQ enzyme repeat protein</fullName>
    </recommendedName>
</protein>
<dbReference type="InterPro" id="IPR015943">
    <property type="entry name" value="WD40/YVTN_repeat-like_dom_sf"/>
</dbReference>
<dbReference type="RefSeq" id="WP_323984403.1">
    <property type="nucleotide sequence ID" value="NZ_JAYKBW010000021.1"/>
</dbReference>
<name>A0ABU5ZE55_9FLAO</name>
<dbReference type="Proteomes" id="UP001311730">
    <property type="component" value="Unassembled WGS sequence"/>
</dbReference>
<comment type="caution">
    <text evidence="1">The sequence shown here is derived from an EMBL/GenBank/DDBJ whole genome shotgun (WGS) entry which is preliminary data.</text>
</comment>
<dbReference type="SUPFAM" id="SSF50998">
    <property type="entry name" value="Quinoprotein alcohol dehydrogenase-like"/>
    <property type="match status" value="1"/>
</dbReference>
<organism evidence="1 2">
    <name type="scientific">Capnocytophaga gingivalis</name>
    <dbReference type="NCBI Taxonomy" id="1017"/>
    <lineage>
        <taxon>Bacteria</taxon>
        <taxon>Pseudomonadati</taxon>
        <taxon>Bacteroidota</taxon>
        <taxon>Flavobacteriia</taxon>
        <taxon>Flavobacteriales</taxon>
        <taxon>Flavobacteriaceae</taxon>
        <taxon>Capnocytophaga</taxon>
    </lineage>
</organism>
<dbReference type="InterPro" id="IPR011047">
    <property type="entry name" value="Quinoprotein_ADH-like_sf"/>
</dbReference>
<evidence type="ECO:0000313" key="2">
    <source>
        <dbReference type="Proteomes" id="UP001311730"/>
    </source>
</evidence>
<dbReference type="EMBL" id="JAYKBW010000021">
    <property type="protein sequence ID" value="MEB3076432.1"/>
    <property type="molecule type" value="Genomic_DNA"/>
</dbReference>
<keyword evidence="2" id="KW-1185">Reference proteome</keyword>
<gene>
    <name evidence="1" type="ORF">VJJ08_14195</name>
</gene>
<accession>A0ABU5ZE55</accession>
<proteinExistence type="predicted"/>